<organism evidence="1 2">
    <name type="scientific">Atta colombica</name>
    <dbReference type="NCBI Taxonomy" id="520822"/>
    <lineage>
        <taxon>Eukaryota</taxon>
        <taxon>Metazoa</taxon>
        <taxon>Ecdysozoa</taxon>
        <taxon>Arthropoda</taxon>
        <taxon>Hexapoda</taxon>
        <taxon>Insecta</taxon>
        <taxon>Pterygota</taxon>
        <taxon>Neoptera</taxon>
        <taxon>Endopterygota</taxon>
        <taxon>Hymenoptera</taxon>
        <taxon>Apocrita</taxon>
        <taxon>Aculeata</taxon>
        <taxon>Formicoidea</taxon>
        <taxon>Formicidae</taxon>
        <taxon>Myrmicinae</taxon>
        <taxon>Atta</taxon>
    </lineage>
</organism>
<dbReference type="Proteomes" id="UP000078540">
    <property type="component" value="Unassembled WGS sequence"/>
</dbReference>
<name>A0A195BV60_9HYME</name>
<evidence type="ECO:0000313" key="2">
    <source>
        <dbReference type="Proteomes" id="UP000078540"/>
    </source>
</evidence>
<dbReference type="EMBL" id="KQ976408">
    <property type="protein sequence ID" value="KYM91232.1"/>
    <property type="molecule type" value="Genomic_DNA"/>
</dbReference>
<keyword evidence="2" id="KW-1185">Reference proteome</keyword>
<evidence type="ECO:0000313" key="1">
    <source>
        <dbReference type="EMBL" id="KYM91232.1"/>
    </source>
</evidence>
<dbReference type="AlphaFoldDB" id="A0A195BV60"/>
<reference evidence="1 2" key="1">
    <citation type="submission" date="2015-09" db="EMBL/GenBank/DDBJ databases">
        <title>Atta colombica WGS genome.</title>
        <authorList>
            <person name="Nygaard S."/>
            <person name="Hu H."/>
            <person name="Boomsma J."/>
            <person name="Zhang G."/>
        </authorList>
    </citation>
    <scope>NUCLEOTIDE SEQUENCE [LARGE SCALE GENOMIC DNA]</scope>
    <source>
        <strain evidence="1">Treedump-2</strain>
        <tissue evidence="1">Whole body</tissue>
    </source>
</reference>
<sequence length="244" mass="27628">MSDTNGIHERLMKTCRWSMFLEFLDCAITAIGKTASTTTFKYSSEFSVITIQALTLQHPHAYSFLLHFINDVQEVAKTFCTISVSESKSNSSLGETELSATNFLSHMIHRRILPFAPSSSHLKKSRGRRPSGPKVCSCIQVAYKDPYWSTTANLMKALGISQELSGGSYACTTCPVSNLARIARKTNLLRNIVWLSLVSRFEIRHPIHHIASSVNHKRIFKKKESFTHEYSRTARVDIVWERRG</sequence>
<accession>A0A195BV60</accession>
<gene>
    <name evidence="1" type="ORF">ALC53_01644</name>
</gene>
<protein>
    <submittedName>
        <fullName evidence="1">Uncharacterized protein</fullName>
    </submittedName>
</protein>
<proteinExistence type="predicted"/>